<evidence type="ECO:0000259" key="1">
    <source>
        <dbReference type="Pfam" id="PF20150"/>
    </source>
</evidence>
<dbReference type="EMBL" id="NMPR01000115">
    <property type="protein sequence ID" value="KAA8630070.1"/>
    <property type="molecule type" value="Genomic_DNA"/>
</dbReference>
<reference evidence="2 3" key="1">
    <citation type="submission" date="2017-07" db="EMBL/GenBank/DDBJ databases">
        <title>Genome sequence of the Sordaria macrospora wild type strain R19027.</title>
        <authorList>
            <person name="Nowrousian M."/>
            <person name="Teichert I."/>
            <person name="Kueck U."/>
        </authorList>
    </citation>
    <scope>NUCLEOTIDE SEQUENCE [LARGE SCALE GENOMIC DNA]</scope>
    <source>
        <strain evidence="2 3">R19027</strain>
        <tissue evidence="2">Mycelium</tissue>
    </source>
</reference>
<sequence length="277" mass="32532">MTAFHPFPRLPWEVRARIWELTIEPRTVEVNIEYERTAITDDMRARFNLALDTPTCISVLRLRSSTAVPAPLQTCREARIHLTEIVGSFGFYRKAFHQLPATPNNGKEMPPQRGLRLEIGLGLEPRYVWVNFEIDMISIDQSMFTFFEPYYQDIKRLKFARECDEWFVRCESRDLRNFANVREVHVVCLDDLDCWQGAEEYCFPSSCSMENVLLIDGKTGKTETHSKNNARWDEIRGVSYRQDGARIHFDTGVPFVPWLPPGWFEGQEEWDDYYGDW</sequence>
<proteinExistence type="predicted"/>
<dbReference type="Pfam" id="PF20150">
    <property type="entry name" value="2EXR"/>
    <property type="match status" value="1"/>
</dbReference>
<organism evidence="2 3">
    <name type="scientific">Sordaria macrospora</name>
    <dbReference type="NCBI Taxonomy" id="5147"/>
    <lineage>
        <taxon>Eukaryota</taxon>
        <taxon>Fungi</taxon>
        <taxon>Dikarya</taxon>
        <taxon>Ascomycota</taxon>
        <taxon>Pezizomycotina</taxon>
        <taxon>Sordariomycetes</taxon>
        <taxon>Sordariomycetidae</taxon>
        <taxon>Sordariales</taxon>
        <taxon>Sordariaceae</taxon>
        <taxon>Sordaria</taxon>
    </lineage>
</organism>
<comment type="caution">
    <text evidence="2">The sequence shown here is derived from an EMBL/GenBank/DDBJ whole genome shotgun (WGS) entry which is preliminary data.</text>
</comment>
<dbReference type="PANTHER" id="PTHR35910:SF1">
    <property type="entry name" value="2EXR DOMAIN-CONTAINING PROTEIN"/>
    <property type="match status" value="1"/>
</dbReference>
<feature type="domain" description="2EXR" evidence="1">
    <location>
        <begin position="4"/>
        <end position="137"/>
    </location>
</feature>
<accession>A0A8S8ZLQ0</accession>
<evidence type="ECO:0000313" key="3">
    <source>
        <dbReference type="Proteomes" id="UP000433876"/>
    </source>
</evidence>
<dbReference type="VEuPathDB" id="FungiDB:SMAC_09803"/>
<protein>
    <recommendedName>
        <fullName evidence="1">2EXR domain-containing protein</fullName>
    </recommendedName>
</protein>
<gene>
    <name evidence="2" type="ORF">SMACR_12607</name>
</gene>
<dbReference type="AlphaFoldDB" id="A0A8S8ZLQ0"/>
<name>A0A8S8ZLQ0_SORMA</name>
<evidence type="ECO:0000313" key="2">
    <source>
        <dbReference type="EMBL" id="KAA8630070.1"/>
    </source>
</evidence>
<dbReference type="PANTHER" id="PTHR35910">
    <property type="entry name" value="2EXR DOMAIN-CONTAINING PROTEIN"/>
    <property type="match status" value="1"/>
</dbReference>
<dbReference type="Proteomes" id="UP000433876">
    <property type="component" value="Unassembled WGS sequence"/>
</dbReference>
<dbReference type="InterPro" id="IPR045518">
    <property type="entry name" value="2EXR"/>
</dbReference>